<keyword evidence="2" id="KW-1185">Reference proteome</keyword>
<dbReference type="KEGG" id="dmm:dnm_041220"/>
<evidence type="ECO:0000313" key="1">
    <source>
        <dbReference type="EMBL" id="QTA88081.1"/>
    </source>
</evidence>
<dbReference type="Proteomes" id="UP000663722">
    <property type="component" value="Chromosome"/>
</dbReference>
<proteinExistence type="predicted"/>
<dbReference type="AlphaFoldDB" id="A0A975BM75"/>
<sequence length="46" mass="5445">MKKWPGLIFISEEYIFLRRCLLLRKDKLTVCPSGQFFPAIFHSVSK</sequence>
<accession>A0A975BM75</accession>
<organism evidence="1 2">
    <name type="scientific">Desulfonema magnum</name>
    <dbReference type="NCBI Taxonomy" id="45655"/>
    <lineage>
        <taxon>Bacteria</taxon>
        <taxon>Pseudomonadati</taxon>
        <taxon>Thermodesulfobacteriota</taxon>
        <taxon>Desulfobacteria</taxon>
        <taxon>Desulfobacterales</taxon>
        <taxon>Desulfococcaceae</taxon>
        <taxon>Desulfonema</taxon>
    </lineage>
</organism>
<gene>
    <name evidence="1" type="ORF">dnm_041220</name>
</gene>
<evidence type="ECO:0000313" key="2">
    <source>
        <dbReference type="Proteomes" id="UP000663722"/>
    </source>
</evidence>
<reference evidence="1" key="1">
    <citation type="journal article" date="2021" name="Microb. Physiol.">
        <title>Proteogenomic Insights into the Physiology of Marine, Sulfate-Reducing, Filamentous Desulfonema limicola and Desulfonema magnum.</title>
        <authorList>
            <person name="Schnaars V."/>
            <person name="Wohlbrand L."/>
            <person name="Scheve S."/>
            <person name="Hinrichs C."/>
            <person name="Reinhardt R."/>
            <person name="Rabus R."/>
        </authorList>
    </citation>
    <scope>NUCLEOTIDE SEQUENCE</scope>
    <source>
        <strain evidence="1">4be13</strain>
    </source>
</reference>
<name>A0A975BM75_9BACT</name>
<dbReference type="EMBL" id="CP061800">
    <property type="protein sequence ID" value="QTA88081.1"/>
    <property type="molecule type" value="Genomic_DNA"/>
</dbReference>
<protein>
    <submittedName>
        <fullName evidence="1">Uncharacterized protein</fullName>
    </submittedName>
</protein>